<protein>
    <recommendedName>
        <fullName evidence="3">Protein pinocchio</fullName>
    </recommendedName>
</protein>
<gene>
    <name evidence="1" type="ORF">OCTVUL_1B023883</name>
</gene>
<keyword evidence="2" id="KW-1185">Reference proteome</keyword>
<name>A0AA36ASF5_OCTVU</name>
<dbReference type="AlphaFoldDB" id="A0AA36ASF5"/>
<proteinExistence type="predicted"/>
<evidence type="ECO:0008006" key="3">
    <source>
        <dbReference type="Google" id="ProtNLM"/>
    </source>
</evidence>
<accession>A0AA36ASF5</accession>
<dbReference type="EMBL" id="OX597817">
    <property type="protein sequence ID" value="CAI9721455.1"/>
    <property type="molecule type" value="Genomic_DNA"/>
</dbReference>
<evidence type="ECO:0000313" key="2">
    <source>
        <dbReference type="Proteomes" id="UP001162480"/>
    </source>
</evidence>
<reference evidence="1" key="1">
    <citation type="submission" date="2023-08" db="EMBL/GenBank/DDBJ databases">
        <authorList>
            <person name="Alioto T."/>
            <person name="Alioto T."/>
            <person name="Gomez Garrido J."/>
        </authorList>
    </citation>
    <scope>NUCLEOTIDE SEQUENCE</scope>
</reference>
<sequence length="174" mass="19738">MELGVSGDDEGFAEGDSQVDAQMECSPVVDLEDELLEGPRNNTVYYSIPNTNTDEDKQGKNFTKDEVEEMMKSDDYQRKIATCHLCRECWFNNSYSDNCCECGGYSLSRPCPICQGQCSQIWTRNIRSSHTYHQAYWDGTCKLPPDVQQAFFMRNVVDSSEQTLAEGMQDLSTC</sequence>
<evidence type="ECO:0000313" key="1">
    <source>
        <dbReference type="EMBL" id="CAI9721455.1"/>
    </source>
</evidence>
<dbReference type="Proteomes" id="UP001162480">
    <property type="component" value="Chromosome 4"/>
</dbReference>
<organism evidence="1 2">
    <name type="scientific">Octopus vulgaris</name>
    <name type="common">Common octopus</name>
    <dbReference type="NCBI Taxonomy" id="6645"/>
    <lineage>
        <taxon>Eukaryota</taxon>
        <taxon>Metazoa</taxon>
        <taxon>Spiralia</taxon>
        <taxon>Lophotrochozoa</taxon>
        <taxon>Mollusca</taxon>
        <taxon>Cephalopoda</taxon>
        <taxon>Coleoidea</taxon>
        <taxon>Octopodiformes</taxon>
        <taxon>Octopoda</taxon>
        <taxon>Incirrata</taxon>
        <taxon>Octopodidae</taxon>
        <taxon>Octopus</taxon>
    </lineage>
</organism>